<dbReference type="EMBL" id="QYZD01000019">
    <property type="protein sequence ID" value="RJG21993.1"/>
    <property type="molecule type" value="Genomic_DNA"/>
</dbReference>
<proteinExistence type="predicted"/>
<name>A0A3A3GDS5_PANTH</name>
<accession>A0A3A3GDS5</accession>
<sequence length="79" mass="9489">MQRSIGINILDHYYLPLKKYHSTFHLYEDDERHYMLTDILELHFIECRNSGSCPLTSMIRCIAGCGFWNRRPLPNNWRS</sequence>
<dbReference type="OrthoDB" id="1097360at2"/>
<comment type="caution">
    <text evidence="1">The sequence shown here is derived from an EMBL/GenBank/DDBJ whole genome shotgun (WGS) entry which is preliminary data.</text>
</comment>
<dbReference type="Proteomes" id="UP000266177">
    <property type="component" value="Unassembled WGS sequence"/>
</dbReference>
<evidence type="ECO:0000313" key="2">
    <source>
        <dbReference type="Proteomes" id="UP000266177"/>
    </source>
</evidence>
<evidence type="ECO:0000313" key="1">
    <source>
        <dbReference type="EMBL" id="RJG21993.1"/>
    </source>
</evidence>
<protein>
    <submittedName>
        <fullName evidence="1">Uncharacterized protein</fullName>
    </submittedName>
</protein>
<reference evidence="1 2" key="1">
    <citation type="submission" date="2018-09" db="EMBL/GenBank/DDBJ databases">
        <title>Paenibacillus SK2017-BO5.</title>
        <authorList>
            <person name="Piskunova J.V."/>
            <person name="Dubiley S.A."/>
            <person name="Severinov K.V."/>
        </authorList>
    </citation>
    <scope>NUCLEOTIDE SEQUENCE [LARGE SCALE GENOMIC DNA]</scope>
    <source>
        <strain evidence="1 2">BO5</strain>
    </source>
</reference>
<organism evidence="1 2">
    <name type="scientific">Paenibacillus thiaminolyticus</name>
    <name type="common">Bacillus thiaminolyticus</name>
    <dbReference type="NCBI Taxonomy" id="49283"/>
    <lineage>
        <taxon>Bacteria</taxon>
        <taxon>Bacillati</taxon>
        <taxon>Bacillota</taxon>
        <taxon>Bacilli</taxon>
        <taxon>Bacillales</taxon>
        <taxon>Paenibacillaceae</taxon>
        <taxon>Paenibacillus</taxon>
    </lineage>
</organism>
<dbReference type="AlphaFoldDB" id="A0A3A3GDS5"/>
<gene>
    <name evidence="1" type="ORF">DQX05_19235</name>
</gene>